<keyword evidence="1" id="KW-1133">Transmembrane helix</keyword>
<proteinExistence type="predicted"/>
<keyword evidence="1" id="KW-0812">Transmembrane</keyword>
<evidence type="ECO:0000256" key="1">
    <source>
        <dbReference type="SAM" id="Phobius"/>
    </source>
</evidence>
<protein>
    <submittedName>
        <fullName evidence="2">Uncharacterized protein</fullName>
    </submittedName>
</protein>
<reference evidence="2 3" key="1">
    <citation type="submission" date="2019-05" db="EMBL/GenBank/DDBJ databases">
        <title>Another draft genome of Portunus trituberculatus and its Hox gene families provides insights of decapod evolution.</title>
        <authorList>
            <person name="Jeong J.-H."/>
            <person name="Song I."/>
            <person name="Kim S."/>
            <person name="Choi T."/>
            <person name="Kim D."/>
            <person name="Ryu S."/>
            <person name="Kim W."/>
        </authorList>
    </citation>
    <scope>NUCLEOTIDE SEQUENCE [LARGE SCALE GENOMIC DNA]</scope>
    <source>
        <tissue evidence="2">Muscle</tissue>
    </source>
</reference>
<name>A0A5B7HFQ1_PORTR</name>
<evidence type="ECO:0000313" key="3">
    <source>
        <dbReference type="Proteomes" id="UP000324222"/>
    </source>
</evidence>
<keyword evidence="3" id="KW-1185">Reference proteome</keyword>
<accession>A0A5B7HFQ1</accession>
<organism evidence="2 3">
    <name type="scientific">Portunus trituberculatus</name>
    <name type="common">Swimming crab</name>
    <name type="synonym">Neptunus trituberculatus</name>
    <dbReference type="NCBI Taxonomy" id="210409"/>
    <lineage>
        <taxon>Eukaryota</taxon>
        <taxon>Metazoa</taxon>
        <taxon>Ecdysozoa</taxon>
        <taxon>Arthropoda</taxon>
        <taxon>Crustacea</taxon>
        <taxon>Multicrustacea</taxon>
        <taxon>Malacostraca</taxon>
        <taxon>Eumalacostraca</taxon>
        <taxon>Eucarida</taxon>
        <taxon>Decapoda</taxon>
        <taxon>Pleocyemata</taxon>
        <taxon>Brachyura</taxon>
        <taxon>Eubrachyura</taxon>
        <taxon>Portunoidea</taxon>
        <taxon>Portunidae</taxon>
        <taxon>Portuninae</taxon>
        <taxon>Portunus</taxon>
    </lineage>
</organism>
<evidence type="ECO:0000313" key="2">
    <source>
        <dbReference type="EMBL" id="MPC68107.1"/>
    </source>
</evidence>
<dbReference type="Proteomes" id="UP000324222">
    <property type="component" value="Unassembled WGS sequence"/>
</dbReference>
<feature type="transmembrane region" description="Helical" evidence="1">
    <location>
        <begin position="58"/>
        <end position="82"/>
    </location>
</feature>
<keyword evidence="1" id="KW-0472">Membrane</keyword>
<dbReference type="AlphaFoldDB" id="A0A5B7HFQ1"/>
<sequence length="95" mass="10647">MNRRHHHYHPHEKQHLNNKYHNDHKHHHISTTTSTKGQVTASSVTQGRSVASVAGKTVLEVVAFPLMVVVMGFMGGVTFLFYEVGTKESILNGEK</sequence>
<dbReference type="EMBL" id="VSRR010027291">
    <property type="protein sequence ID" value="MPC68107.1"/>
    <property type="molecule type" value="Genomic_DNA"/>
</dbReference>
<comment type="caution">
    <text evidence="2">The sequence shown here is derived from an EMBL/GenBank/DDBJ whole genome shotgun (WGS) entry which is preliminary data.</text>
</comment>
<gene>
    <name evidence="2" type="ORF">E2C01_062299</name>
</gene>